<dbReference type="SMART" id="SM00448">
    <property type="entry name" value="REC"/>
    <property type="match status" value="1"/>
</dbReference>
<evidence type="ECO:0000256" key="2">
    <source>
        <dbReference type="PROSITE-ProRule" id="PRU00169"/>
    </source>
</evidence>
<proteinExistence type="predicted"/>
<sequence length="387" mass="41723">MSATTILVVDDEPDFELLVTQRFRRSIRGGELVFHFARDGEEALELLSRVPGIDLVLTDINMPRMDGLTLLLRLPEVDPQLRAVIVSAYGDMANIRTGMNRGAFDFVTKPVDFDDLTVTLNRAVEHVRAARAALQARDALLAMQEELAVAQRMQLAILPQPLPDTPGRQLRGFMQAAREVGGDFYDFFILPDGRLGLVIADVSGKGMSAALFMAVTRTLLRMVALSGVDAAQCLSTVNALLAADNPEMMFVTAHYATLDPATGSLEYASAGHPPPLLMGAEGAVRELPGCDGIVLGVRPAQEYPLRRQTLAPDEVLFLYTDGVTEAVDPAGNLFGEERLAATLASHRGLDCQDLLAAVVSEAVTFASSAPQADDITCLALRYRSGGR</sequence>
<reference evidence="4" key="3">
    <citation type="journal article" date="2021" name="Syst. Appl. Microbiol.">
        <title>Roseomonas hellenica sp. nov., isolated from roots of wild-growing Alkanna tinctoria.</title>
        <authorList>
            <person name="Rat A."/>
            <person name="Naranjo H.D."/>
            <person name="Lebbe L."/>
            <person name="Cnockaert M."/>
            <person name="Krigas N."/>
            <person name="Grigoriadou K."/>
            <person name="Maloupa E."/>
            <person name="Willems A."/>
        </authorList>
    </citation>
    <scope>NUCLEOTIDE SEQUENCE</scope>
    <source>
        <strain evidence="4">LMG 31161</strain>
    </source>
</reference>
<dbReference type="PANTHER" id="PTHR43156">
    <property type="entry name" value="STAGE II SPORULATION PROTEIN E-RELATED"/>
    <property type="match status" value="1"/>
</dbReference>
<keyword evidence="2" id="KW-0597">Phosphoprotein</keyword>
<dbReference type="GO" id="GO:0016791">
    <property type="term" value="F:phosphatase activity"/>
    <property type="evidence" value="ECO:0007669"/>
    <property type="project" value="TreeGrafter"/>
</dbReference>
<evidence type="ECO:0000256" key="1">
    <source>
        <dbReference type="ARBA" id="ARBA00022801"/>
    </source>
</evidence>
<accession>A0A9X9WEB5</accession>
<name>A0A9X9WEB5_9PROT</name>
<dbReference type="InterPro" id="IPR001789">
    <property type="entry name" value="Sig_transdc_resp-reg_receiver"/>
</dbReference>
<dbReference type="Pfam" id="PF00072">
    <property type="entry name" value="Response_reg"/>
    <property type="match status" value="1"/>
</dbReference>
<evidence type="ECO:0000313" key="7">
    <source>
        <dbReference type="Proteomes" id="UP001138708"/>
    </source>
</evidence>
<reference evidence="4" key="1">
    <citation type="submission" date="2020-01" db="EMBL/GenBank/DDBJ databases">
        <authorList>
            <person name="Rat A."/>
        </authorList>
    </citation>
    <scope>NUCLEOTIDE SEQUENCE</scope>
    <source>
        <strain evidence="4">LMG 31161</strain>
    </source>
</reference>
<dbReference type="GO" id="GO:0000160">
    <property type="term" value="P:phosphorelay signal transduction system"/>
    <property type="evidence" value="ECO:0007669"/>
    <property type="project" value="InterPro"/>
</dbReference>
<dbReference type="Gene3D" id="3.40.50.2300">
    <property type="match status" value="1"/>
</dbReference>
<dbReference type="SMART" id="SM00331">
    <property type="entry name" value="PP2C_SIG"/>
    <property type="match status" value="1"/>
</dbReference>
<dbReference type="Proteomes" id="UP001138708">
    <property type="component" value="Unassembled WGS sequence"/>
</dbReference>
<dbReference type="Pfam" id="PF07228">
    <property type="entry name" value="SpoIIE"/>
    <property type="match status" value="1"/>
</dbReference>
<dbReference type="PROSITE" id="PS50110">
    <property type="entry name" value="RESPONSE_REGULATORY"/>
    <property type="match status" value="1"/>
</dbReference>
<keyword evidence="6" id="KW-1185">Reference proteome</keyword>
<feature type="domain" description="Response regulatory" evidence="3">
    <location>
        <begin position="5"/>
        <end position="124"/>
    </location>
</feature>
<reference evidence="5 6" key="2">
    <citation type="submission" date="2020-02" db="EMBL/GenBank/DDBJ databases">
        <authorList>
            <person name="Sun Q."/>
            <person name="Inoue M."/>
        </authorList>
    </citation>
    <scope>NUCLEOTIDE SEQUENCE [LARGE SCALE GENOMIC DNA]</scope>
    <source>
        <strain evidence="5 6">KCTC 22478</strain>
    </source>
</reference>
<evidence type="ECO:0000313" key="6">
    <source>
        <dbReference type="Proteomes" id="UP000746741"/>
    </source>
</evidence>
<evidence type="ECO:0000313" key="5">
    <source>
        <dbReference type="EMBL" id="NKE17889.1"/>
    </source>
</evidence>
<dbReference type="Proteomes" id="UP000746741">
    <property type="component" value="Unassembled WGS sequence"/>
</dbReference>
<dbReference type="InterPro" id="IPR052016">
    <property type="entry name" value="Bact_Sigma-Reg"/>
</dbReference>
<dbReference type="PANTHER" id="PTHR43156:SF2">
    <property type="entry name" value="STAGE II SPORULATION PROTEIN E"/>
    <property type="match status" value="1"/>
</dbReference>
<dbReference type="CDD" id="cd17536">
    <property type="entry name" value="REC_YesN-like"/>
    <property type="match status" value="1"/>
</dbReference>
<evidence type="ECO:0000259" key="3">
    <source>
        <dbReference type="PROSITE" id="PS50110"/>
    </source>
</evidence>
<dbReference type="InterPro" id="IPR011006">
    <property type="entry name" value="CheY-like_superfamily"/>
</dbReference>
<feature type="modified residue" description="4-aspartylphosphate" evidence="2">
    <location>
        <position position="59"/>
    </location>
</feature>
<dbReference type="EMBL" id="JAAEDK010000009">
    <property type="protein sequence ID" value="MBR0658675.1"/>
    <property type="molecule type" value="Genomic_DNA"/>
</dbReference>
<dbReference type="AlphaFoldDB" id="A0A9X9WEB5"/>
<protein>
    <submittedName>
        <fullName evidence="4">SpoIIE family protein phosphatase</fullName>
    </submittedName>
</protein>
<evidence type="ECO:0000313" key="4">
    <source>
        <dbReference type="EMBL" id="MBR0658675.1"/>
    </source>
</evidence>
<dbReference type="SUPFAM" id="SSF81606">
    <property type="entry name" value="PP2C-like"/>
    <property type="match status" value="1"/>
</dbReference>
<dbReference type="SUPFAM" id="SSF52172">
    <property type="entry name" value="CheY-like"/>
    <property type="match status" value="1"/>
</dbReference>
<dbReference type="InterPro" id="IPR036457">
    <property type="entry name" value="PPM-type-like_dom_sf"/>
</dbReference>
<dbReference type="RefSeq" id="WP_168041785.1">
    <property type="nucleotide sequence ID" value="NZ_JAAEDK010000009.1"/>
</dbReference>
<gene>
    <name evidence="5" type="ORF">GWK15_13130</name>
    <name evidence="4" type="ORF">GXW75_05405</name>
</gene>
<dbReference type="Gene3D" id="3.60.40.10">
    <property type="entry name" value="PPM-type phosphatase domain"/>
    <property type="match status" value="1"/>
</dbReference>
<organism evidence="4 7">
    <name type="scientific">Neoroseomonas oryzicola</name>
    <dbReference type="NCBI Taxonomy" id="535904"/>
    <lineage>
        <taxon>Bacteria</taxon>
        <taxon>Pseudomonadati</taxon>
        <taxon>Pseudomonadota</taxon>
        <taxon>Alphaproteobacteria</taxon>
        <taxon>Acetobacterales</taxon>
        <taxon>Acetobacteraceae</taxon>
        <taxon>Neoroseomonas</taxon>
    </lineage>
</organism>
<comment type="caution">
    <text evidence="4">The sequence shown here is derived from an EMBL/GenBank/DDBJ whole genome shotgun (WGS) entry which is preliminary data.</text>
</comment>
<dbReference type="InterPro" id="IPR001932">
    <property type="entry name" value="PPM-type_phosphatase-like_dom"/>
</dbReference>
<dbReference type="EMBL" id="JAAVUP010000003">
    <property type="protein sequence ID" value="NKE17889.1"/>
    <property type="molecule type" value="Genomic_DNA"/>
</dbReference>
<keyword evidence="1" id="KW-0378">Hydrolase</keyword>